<dbReference type="EMBL" id="APVG01000009">
    <property type="protein sequence ID" value="ENY72967.1"/>
    <property type="molecule type" value="Genomic_DNA"/>
</dbReference>
<dbReference type="OrthoDB" id="2489132at2"/>
<dbReference type="SUPFAM" id="SSF58104">
    <property type="entry name" value="Methyl-accepting chemotaxis protein (MCP) signaling domain"/>
    <property type="match status" value="1"/>
</dbReference>
<dbReference type="PROSITE" id="PS50111">
    <property type="entry name" value="CHEMOTAXIS_TRANSDUC_2"/>
    <property type="match status" value="1"/>
</dbReference>
<dbReference type="PATRIC" id="fig|1268237.3.peg.1021"/>
<dbReference type="FunFam" id="1.10.287.950:FF:000001">
    <property type="entry name" value="Methyl-accepting chemotaxis sensory transducer"/>
    <property type="match status" value="1"/>
</dbReference>
<reference evidence="11 12" key="1">
    <citation type="journal article" date="2013" name="Genome Announc.">
        <title>Draft Genome Sequence of the Aeromonas diversa Type Strain.</title>
        <authorList>
            <person name="Farfan M."/>
            <person name="Spataro N."/>
            <person name="Sanglas A."/>
            <person name="Albarral V."/>
            <person name="Loren J.G."/>
            <person name="Bosch E."/>
            <person name="Fuste M.C."/>
        </authorList>
    </citation>
    <scope>NUCLEOTIDE SEQUENCE [LARGE SCALE GENOMIC DNA]</scope>
    <source>
        <strain evidence="11 12">2478-85</strain>
    </source>
</reference>
<evidence type="ECO:0000313" key="12">
    <source>
        <dbReference type="Proteomes" id="UP000023775"/>
    </source>
</evidence>
<proteinExistence type="inferred from homology"/>
<dbReference type="Proteomes" id="UP000023775">
    <property type="component" value="Unassembled WGS sequence"/>
</dbReference>
<dbReference type="GO" id="GO:0007165">
    <property type="term" value="P:signal transduction"/>
    <property type="evidence" value="ECO:0007669"/>
    <property type="project" value="UniProtKB-KW"/>
</dbReference>
<organism evidence="11 12">
    <name type="scientific">Aeromonas diversa CDC 2478-85</name>
    <dbReference type="NCBI Taxonomy" id="1268237"/>
    <lineage>
        <taxon>Bacteria</taxon>
        <taxon>Pseudomonadati</taxon>
        <taxon>Pseudomonadota</taxon>
        <taxon>Gammaproteobacteria</taxon>
        <taxon>Aeromonadales</taxon>
        <taxon>Aeromonadaceae</taxon>
        <taxon>Aeromonas</taxon>
    </lineage>
</organism>
<feature type="domain" description="Methyl-accepting transducer" evidence="9">
    <location>
        <begin position="275"/>
        <end position="499"/>
    </location>
</feature>
<dbReference type="eggNOG" id="COG0840">
    <property type="taxonomic scope" value="Bacteria"/>
</dbReference>
<dbReference type="SMART" id="SM00304">
    <property type="entry name" value="HAMP"/>
    <property type="match status" value="1"/>
</dbReference>
<dbReference type="PANTHER" id="PTHR32089">
    <property type="entry name" value="METHYL-ACCEPTING CHEMOTAXIS PROTEIN MCPB"/>
    <property type="match status" value="1"/>
</dbReference>
<comment type="subcellular location">
    <subcellularLocation>
        <location evidence="1">Membrane</location>
        <topology evidence="1">Multi-pass membrane protein</topology>
    </subcellularLocation>
</comment>
<evidence type="ECO:0000256" key="4">
    <source>
        <dbReference type="ARBA" id="ARBA00023136"/>
    </source>
</evidence>
<dbReference type="GO" id="GO:0006935">
    <property type="term" value="P:chemotaxis"/>
    <property type="evidence" value="ECO:0007669"/>
    <property type="project" value="UniProtKB-ARBA"/>
</dbReference>
<keyword evidence="3 8" id="KW-1133">Transmembrane helix</keyword>
<dbReference type="InterPro" id="IPR003660">
    <property type="entry name" value="HAMP_dom"/>
</dbReference>
<dbReference type="RefSeq" id="WP_005349396.1">
    <property type="nucleotide sequence ID" value="NZ_APVG01000009.1"/>
</dbReference>
<feature type="domain" description="HAMP" evidence="10">
    <location>
        <begin position="216"/>
        <end position="270"/>
    </location>
</feature>
<protein>
    <submittedName>
        <fullName evidence="11">Methyl-accepting chemotaxis protein</fullName>
    </submittedName>
</protein>
<feature type="transmembrane region" description="Helical" evidence="8">
    <location>
        <begin position="13"/>
        <end position="32"/>
    </location>
</feature>
<dbReference type="PANTHER" id="PTHR32089:SF119">
    <property type="entry name" value="METHYL-ACCEPTING CHEMOTAXIS PROTEIN CTPL"/>
    <property type="match status" value="1"/>
</dbReference>
<evidence type="ECO:0000256" key="6">
    <source>
        <dbReference type="ARBA" id="ARBA00029447"/>
    </source>
</evidence>
<keyword evidence="4 8" id="KW-0472">Membrane</keyword>
<dbReference type="InterPro" id="IPR004089">
    <property type="entry name" value="MCPsignal_dom"/>
</dbReference>
<evidence type="ECO:0000259" key="9">
    <source>
        <dbReference type="PROSITE" id="PS50111"/>
    </source>
</evidence>
<feature type="transmembrane region" description="Helical" evidence="8">
    <location>
        <begin position="195"/>
        <end position="214"/>
    </location>
</feature>
<dbReference type="PROSITE" id="PS50885">
    <property type="entry name" value="HAMP"/>
    <property type="match status" value="1"/>
</dbReference>
<evidence type="ECO:0000256" key="1">
    <source>
        <dbReference type="ARBA" id="ARBA00004141"/>
    </source>
</evidence>
<dbReference type="Gene3D" id="1.10.287.950">
    <property type="entry name" value="Methyl-accepting chemotaxis protein"/>
    <property type="match status" value="1"/>
</dbReference>
<dbReference type="SMART" id="SM00283">
    <property type="entry name" value="MA"/>
    <property type="match status" value="1"/>
</dbReference>
<name>N9VCJ7_9GAMM</name>
<accession>N9VCJ7</accession>
<evidence type="ECO:0000256" key="3">
    <source>
        <dbReference type="ARBA" id="ARBA00022989"/>
    </source>
</evidence>
<evidence type="ECO:0000256" key="5">
    <source>
        <dbReference type="ARBA" id="ARBA00023224"/>
    </source>
</evidence>
<dbReference type="CDD" id="cd06225">
    <property type="entry name" value="HAMP"/>
    <property type="match status" value="1"/>
</dbReference>
<dbReference type="Pfam" id="PF00015">
    <property type="entry name" value="MCPsignal"/>
    <property type="match status" value="1"/>
</dbReference>
<keyword evidence="2 8" id="KW-0812">Transmembrane</keyword>
<dbReference type="Pfam" id="PF00672">
    <property type="entry name" value="HAMP"/>
    <property type="match status" value="1"/>
</dbReference>
<sequence>MSPLHHLSFRTKFLLPSLLAVSLFLLLSAFVYHRFSLQHQTTLQLRHQVLPVKDSIENAYRDFYQVIDAGQALVIGGLSEENLKHQQFEYQDNGGKARARVAAFATLIDAGLVDPRHRATLAATLADFDTWFRHYQAVFADPHQADAYLTRHFDQMGQEFGALRRGLNQLKDEVELLEVRLSDQNLQMAEQAQRAITFGCLLAMVLALGGSSWLGRASLRPLLHLADALEEIAHGEGDLRRRLTVTGRDETARLGHAFNGFVARIHEIMTEAHRISTSVAGARQRLHGLSQEMGVEADRQQSEHDSIADAMQGQTVASDQVRHCATDAADATRVLVSQTEATLTALQETSGAIHSLASRLDGTDATLSALSDTVDGITTVADVISNIAAQTNLLALNAAIEAARAGEQGRGFAVVADEVRTLANRVQQSTDEIRTMIDELQESSRRSLVSMEESQGYGRQAVQLMAGAGASLAQMEQAIGMIRDMNHQVETAANEQSTLHCGMDERLRQAVAQSLTIKEKVTAMRLACQALEQESRGLDGMLSRFRV</sequence>
<comment type="similarity">
    <text evidence="6">Belongs to the methyl-accepting chemotaxis (MCP) protein family.</text>
</comment>
<evidence type="ECO:0000259" key="10">
    <source>
        <dbReference type="PROSITE" id="PS50885"/>
    </source>
</evidence>
<evidence type="ECO:0000256" key="8">
    <source>
        <dbReference type="SAM" id="Phobius"/>
    </source>
</evidence>
<dbReference type="AlphaFoldDB" id="N9VCJ7"/>
<keyword evidence="5 7" id="KW-0807">Transducer</keyword>
<evidence type="ECO:0000313" key="11">
    <source>
        <dbReference type="EMBL" id="ENY72967.1"/>
    </source>
</evidence>
<evidence type="ECO:0000256" key="7">
    <source>
        <dbReference type="PROSITE-ProRule" id="PRU00284"/>
    </source>
</evidence>
<evidence type="ECO:0000256" key="2">
    <source>
        <dbReference type="ARBA" id="ARBA00022692"/>
    </source>
</evidence>
<gene>
    <name evidence="11" type="ORF">G114_05200</name>
</gene>
<dbReference type="GO" id="GO:0016020">
    <property type="term" value="C:membrane"/>
    <property type="evidence" value="ECO:0007669"/>
    <property type="project" value="UniProtKB-SubCell"/>
</dbReference>
<comment type="caution">
    <text evidence="11">The sequence shown here is derived from an EMBL/GenBank/DDBJ whole genome shotgun (WGS) entry which is preliminary data.</text>
</comment>
<keyword evidence="12" id="KW-1185">Reference proteome</keyword>